<comment type="caution">
    <text evidence="1">The sequence shown here is derived from an EMBL/GenBank/DDBJ whole genome shotgun (WGS) entry which is preliminary data.</text>
</comment>
<gene>
    <name evidence="1" type="ORF">HPB50_015624</name>
</gene>
<reference evidence="1" key="1">
    <citation type="submission" date="2020-05" db="EMBL/GenBank/DDBJ databases">
        <title>Large-scale comparative analyses of tick genomes elucidate their genetic diversity and vector capacities.</title>
        <authorList>
            <person name="Jia N."/>
            <person name="Wang J."/>
            <person name="Shi W."/>
            <person name="Du L."/>
            <person name="Sun Y."/>
            <person name="Zhan W."/>
            <person name="Jiang J."/>
            <person name="Wang Q."/>
            <person name="Zhang B."/>
            <person name="Ji P."/>
            <person name="Sakyi L.B."/>
            <person name="Cui X."/>
            <person name="Yuan T."/>
            <person name="Jiang B."/>
            <person name="Yang W."/>
            <person name="Lam T.T.-Y."/>
            <person name="Chang Q."/>
            <person name="Ding S."/>
            <person name="Wang X."/>
            <person name="Zhu J."/>
            <person name="Ruan X."/>
            <person name="Zhao L."/>
            <person name="Wei J."/>
            <person name="Que T."/>
            <person name="Du C."/>
            <person name="Cheng J."/>
            <person name="Dai P."/>
            <person name="Han X."/>
            <person name="Huang E."/>
            <person name="Gao Y."/>
            <person name="Liu J."/>
            <person name="Shao H."/>
            <person name="Ye R."/>
            <person name="Li L."/>
            <person name="Wei W."/>
            <person name="Wang X."/>
            <person name="Wang C."/>
            <person name="Yang T."/>
            <person name="Huo Q."/>
            <person name="Li W."/>
            <person name="Guo W."/>
            <person name="Chen H."/>
            <person name="Zhou L."/>
            <person name="Ni X."/>
            <person name="Tian J."/>
            <person name="Zhou Y."/>
            <person name="Sheng Y."/>
            <person name="Liu T."/>
            <person name="Pan Y."/>
            <person name="Xia L."/>
            <person name="Li J."/>
            <person name="Zhao F."/>
            <person name="Cao W."/>
        </authorList>
    </citation>
    <scope>NUCLEOTIDE SEQUENCE</scope>
    <source>
        <strain evidence="1">Hyas-2018</strain>
    </source>
</reference>
<accession>A0ACB7TIF2</accession>
<keyword evidence="2" id="KW-1185">Reference proteome</keyword>
<evidence type="ECO:0000313" key="1">
    <source>
        <dbReference type="EMBL" id="KAH6946843.1"/>
    </source>
</evidence>
<sequence>MWERPQLPPFPCIGAKIYTGNKKDLAKYMSILLDIQRPSTRDKRVMTGCRCSTDAVNSFNTVPLDSLEDNQWPPRPSRRKEDYEYWQPLSKNDLRTIRQALSVASITRHFPPPLQDRRGLSASCLRGGRHRHSGRRETSGAGVGRFSAPETFDTSRPLSYPDSDVDLTFCGTDWPVLLKTIDEKERSYLVHFCSGVPSIYTGEKTDLRNHQCMSHKGSRRSRKRSRSGHCRTRHPAPSLRASASTLYRLPEVPRGVGRMRLHQFCQGAFAILVGNEHDARYKLPTHLALAKKNHMLNAPGEVTTV</sequence>
<name>A0ACB7TIF2_HYAAI</name>
<dbReference type="EMBL" id="CM023481">
    <property type="protein sequence ID" value="KAH6946843.1"/>
    <property type="molecule type" value="Genomic_DNA"/>
</dbReference>
<organism evidence="1 2">
    <name type="scientific">Hyalomma asiaticum</name>
    <name type="common">Tick</name>
    <dbReference type="NCBI Taxonomy" id="266040"/>
    <lineage>
        <taxon>Eukaryota</taxon>
        <taxon>Metazoa</taxon>
        <taxon>Ecdysozoa</taxon>
        <taxon>Arthropoda</taxon>
        <taxon>Chelicerata</taxon>
        <taxon>Arachnida</taxon>
        <taxon>Acari</taxon>
        <taxon>Parasitiformes</taxon>
        <taxon>Ixodida</taxon>
        <taxon>Ixodoidea</taxon>
        <taxon>Ixodidae</taxon>
        <taxon>Hyalomminae</taxon>
        <taxon>Hyalomma</taxon>
    </lineage>
</organism>
<evidence type="ECO:0000313" key="2">
    <source>
        <dbReference type="Proteomes" id="UP000821845"/>
    </source>
</evidence>
<protein>
    <submittedName>
        <fullName evidence="1">Uncharacterized protein</fullName>
    </submittedName>
</protein>
<dbReference type="Proteomes" id="UP000821845">
    <property type="component" value="Chromosome 1"/>
</dbReference>
<proteinExistence type="predicted"/>